<dbReference type="InterPro" id="IPR002915">
    <property type="entry name" value="DeoC/FbaB/LacD_aldolase"/>
</dbReference>
<evidence type="ECO:0000313" key="1">
    <source>
        <dbReference type="EMBL" id="OBZ95594.1"/>
    </source>
</evidence>
<dbReference type="PATRIC" id="fig|1612624.7.peg.3414"/>
<dbReference type="SMART" id="SM01133">
    <property type="entry name" value="DeoC"/>
    <property type="match status" value="1"/>
</dbReference>
<dbReference type="EMBL" id="LGLV01000006">
    <property type="protein sequence ID" value="OBZ95594.1"/>
    <property type="molecule type" value="Genomic_DNA"/>
</dbReference>
<dbReference type="AlphaFoldDB" id="A0A1C7P7B0"/>
<accession>A0A1C7P7B0</accession>
<organism evidence="1 2">
    <name type="scientific">Pararhizobium polonicum</name>
    <dbReference type="NCBI Taxonomy" id="1612624"/>
    <lineage>
        <taxon>Bacteria</taxon>
        <taxon>Pseudomonadati</taxon>
        <taxon>Pseudomonadota</taxon>
        <taxon>Alphaproteobacteria</taxon>
        <taxon>Hyphomicrobiales</taxon>
        <taxon>Rhizobiaceae</taxon>
        <taxon>Rhizobium/Agrobacterium group</taxon>
        <taxon>Pararhizobium</taxon>
    </lineage>
</organism>
<name>A0A1C7P7B0_9HYPH</name>
<protein>
    <submittedName>
        <fullName evidence="1">Deoxyribose-phosphate aldolase</fullName>
    </submittedName>
</protein>
<dbReference type="Proteomes" id="UP000093111">
    <property type="component" value="Unassembled WGS sequence"/>
</dbReference>
<keyword evidence="2" id="KW-1185">Reference proteome</keyword>
<dbReference type="InterPro" id="IPR041720">
    <property type="entry name" value="FbaB-like"/>
</dbReference>
<comment type="caution">
    <text evidence="1">The sequence shown here is derived from an EMBL/GenBank/DDBJ whole genome shotgun (WGS) entry which is preliminary data.</text>
</comment>
<proteinExistence type="predicted"/>
<gene>
    <name evidence="1" type="ORF">ADU59_09365</name>
</gene>
<dbReference type="SUPFAM" id="SSF51569">
    <property type="entry name" value="Aldolase"/>
    <property type="match status" value="1"/>
</dbReference>
<sequence>MSMEYRLRRTLPSDRAAIIMPVDHGLIFDRIEGLETPSAPFAAWAGNDVTGFMMTPGQVKQTEKFFAAHPHLTRVLTIDTYNEFRELDGGGSHDLITTVEEAVRMGVDAVKMLFPWNMSRHERVQICARVGRVVASCDRWDIPLVLEPVIMGAPRTQEVIEEEEKVARIAYDLGAHIIKIAFPGEERTKRLSEELKVPLVIAGGPLSGPPSETVDAVAQTLRGGARGVIVGRNIWQRDRKTGEETLAEIAKLTRNVRFQD</sequence>
<evidence type="ECO:0000313" key="2">
    <source>
        <dbReference type="Proteomes" id="UP000093111"/>
    </source>
</evidence>
<reference evidence="1 2" key="1">
    <citation type="journal article" date="2016" name="Syst. Appl. Microbiol.">
        <title>Pararhizobium polonicum sp. nov. isolated from tumors on stone fruit rootstocks.</title>
        <authorList>
            <person name="Pulawska J."/>
            <person name="Kuzmanovic N."/>
            <person name="Willems A."/>
            <person name="Pothier J.F."/>
        </authorList>
    </citation>
    <scope>NUCLEOTIDE SEQUENCE [LARGE SCALE GENOMIC DNA]</scope>
    <source>
        <strain evidence="1 2">F5.1</strain>
    </source>
</reference>
<dbReference type="STRING" id="1612624.ADU59_09365"/>
<dbReference type="PANTHER" id="PTHR47916:SF1">
    <property type="entry name" value="3-HYDROXY-5-PHOSPHONOOXYPENTANE-2,4-DIONE THIOLASE"/>
    <property type="match status" value="1"/>
</dbReference>
<dbReference type="InterPro" id="IPR013785">
    <property type="entry name" value="Aldolase_TIM"/>
</dbReference>
<dbReference type="Pfam" id="PF01791">
    <property type="entry name" value="DeoC"/>
    <property type="match status" value="1"/>
</dbReference>
<dbReference type="PIRSF" id="PIRSF038992">
    <property type="entry name" value="Aldolase_Ia"/>
    <property type="match status" value="1"/>
</dbReference>
<dbReference type="OrthoDB" id="5915071at2"/>
<dbReference type="Gene3D" id="3.20.20.70">
    <property type="entry name" value="Aldolase class I"/>
    <property type="match status" value="1"/>
</dbReference>
<dbReference type="RefSeq" id="WP_068953839.1">
    <property type="nucleotide sequence ID" value="NZ_LGLV01000006.1"/>
</dbReference>
<dbReference type="GO" id="GO:0004332">
    <property type="term" value="F:fructose-bisphosphate aldolase activity"/>
    <property type="evidence" value="ECO:0007669"/>
    <property type="project" value="InterPro"/>
</dbReference>
<dbReference type="PANTHER" id="PTHR47916">
    <property type="entry name" value="FRUCTOSE-BISPHOSPHATE ALDOLASE CLASS 1"/>
    <property type="match status" value="1"/>
</dbReference>
<dbReference type="InterPro" id="IPR050456">
    <property type="entry name" value="DeoC/FbaB_aldolase"/>
</dbReference>